<feature type="non-terminal residue" evidence="1">
    <location>
        <position position="68"/>
    </location>
</feature>
<sequence>MERWEASIQDYEKLIRETPGDEEVSRALFDAQIQLKKQRGEDVQGMKFGTDVIAITNHERFRHFITSS</sequence>
<reference evidence="1" key="1">
    <citation type="submission" date="2022-03" db="EMBL/GenBank/DDBJ databases">
        <title>A functionally conserved STORR gene fusion in Papaver species that diverged 16.8 million years ago.</title>
        <authorList>
            <person name="Catania T."/>
        </authorList>
    </citation>
    <scope>NUCLEOTIDE SEQUENCE</scope>
    <source>
        <strain evidence="1">S-191538</strain>
    </source>
</reference>
<dbReference type="PANTHER" id="PTHR46050">
    <property type="entry name" value="TPR REPEAT-CONTAINING THIOREDOXIN"/>
    <property type="match status" value="1"/>
</dbReference>
<keyword evidence="2" id="KW-1185">Reference proteome</keyword>
<gene>
    <name evidence="1" type="ORF">MKW94_005919</name>
</gene>
<dbReference type="InterPro" id="IPR044534">
    <property type="entry name" value="TTL1-4"/>
</dbReference>
<evidence type="ECO:0000313" key="1">
    <source>
        <dbReference type="EMBL" id="MCL7049434.1"/>
    </source>
</evidence>
<name>A0AA41VXN3_PAPNU</name>
<dbReference type="PANTHER" id="PTHR46050:SF7">
    <property type="entry name" value="TETRATRICOPEPTIDE REPEAT (TPR)-LIKE SUPERFAMILY PROTEIN"/>
    <property type="match status" value="1"/>
</dbReference>
<dbReference type="Proteomes" id="UP001177140">
    <property type="component" value="Unassembled WGS sequence"/>
</dbReference>
<dbReference type="EMBL" id="JAJJMA010315937">
    <property type="protein sequence ID" value="MCL7049434.1"/>
    <property type="molecule type" value="Genomic_DNA"/>
</dbReference>
<dbReference type="AlphaFoldDB" id="A0AA41VXN3"/>
<protein>
    <submittedName>
        <fullName evidence="1">Uncharacterized protein</fullName>
    </submittedName>
</protein>
<dbReference type="InterPro" id="IPR011990">
    <property type="entry name" value="TPR-like_helical_dom_sf"/>
</dbReference>
<organism evidence="1 2">
    <name type="scientific">Papaver nudicaule</name>
    <name type="common">Iceland poppy</name>
    <dbReference type="NCBI Taxonomy" id="74823"/>
    <lineage>
        <taxon>Eukaryota</taxon>
        <taxon>Viridiplantae</taxon>
        <taxon>Streptophyta</taxon>
        <taxon>Embryophyta</taxon>
        <taxon>Tracheophyta</taxon>
        <taxon>Spermatophyta</taxon>
        <taxon>Magnoliopsida</taxon>
        <taxon>Ranunculales</taxon>
        <taxon>Papaveraceae</taxon>
        <taxon>Papaveroideae</taxon>
        <taxon>Papaver</taxon>
    </lineage>
</organism>
<dbReference type="GO" id="GO:0005737">
    <property type="term" value="C:cytoplasm"/>
    <property type="evidence" value="ECO:0007669"/>
    <property type="project" value="TreeGrafter"/>
</dbReference>
<comment type="caution">
    <text evidence="1">The sequence shown here is derived from an EMBL/GenBank/DDBJ whole genome shotgun (WGS) entry which is preliminary data.</text>
</comment>
<dbReference type="Gene3D" id="1.25.40.10">
    <property type="entry name" value="Tetratricopeptide repeat domain"/>
    <property type="match status" value="1"/>
</dbReference>
<proteinExistence type="predicted"/>
<evidence type="ECO:0000313" key="2">
    <source>
        <dbReference type="Proteomes" id="UP001177140"/>
    </source>
</evidence>
<accession>A0AA41VXN3</accession>